<keyword evidence="2" id="KW-0732">Signal</keyword>
<feature type="region of interest" description="Disordered" evidence="1">
    <location>
        <begin position="25"/>
        <end position="57"/>
    </location>
</feature>
<proteinExistence type="predicted"/>
<reference evidence="3 4" key="1">
    <citation type="journal article" date="2014" name="BMC Genomics">
        <title>Comparison of environmental and isolate Sulfobacillus genomes reveals diverse carbon, sulfur, nitrogen, and hydrogen metabolisms.</title>
        <authorList>
            <person name="Justice N.B."/>
            <person name="Norman A."/>
            <person name="Brown C.T."/>
            <person name="Singh A."/>
            <person name="Thomas B.C."/>
            <person name="Banfield J.F."/>
        </authorList>
    </citation>
    <scope>NUCLEOTIDE SEQUENCE [LARGE SCALE GENOMIC DNA]</scope>
    <source>
        <strain evidence="3">AMDSBA1</strain>
    </source>
</reference>
<name>A0A2T2WXM4_9FIRM</name>
<evidence type="ECO:0000256" key="1">
    <source>
        <dbReference type="SAM" id="MobiDB-lite"/>
    </source>
</evidence>
<feature type="compositionally biased region" description="Polar residues" evidence="1">
    <location>
        <begin position="47"/>
        <end position="57"/>
    </location>
</feature>
<gene>
    <name evidence="3" type="ORF">C7B43_12490</name>
</gene>
<feature type="compositionally biased region" description="Low complexity" evidence="1">
    <location>
        <begin position="226"/>
        <end position="250"/>
    </location>
</feature>
<dbReference type="EMBL" id="PXYT01000030">
    <property type="protein sequence ID" value="PSR26981.1"/>
    <property type="molecule type" value="Genomic_DNA"/>
</dbReference>
<organism evidence="3 4">
    <name type="scientific">Sulfobacillus benefaciens</name>
    <dbReference type="NCBI Taxonomy" id="453960"/>
    <lineage>
        <taxon>Bacteria</taxon>
        <taxon>Bacillati</taxon>
        <taxon>Bacillota</taxon>
        <taxon>Clostridia</taxon>
        <taxon>Eubacteriales</taxon>
        <taxon>Clostridiales Family XVII. Incertae Sedis</taxon>
        <taxon>Sulfobacillus</taxon>
    </lineage>
</organism>
<accession>A0A2T2WXM4</accession>
<dbReference type="Proteomes" id="UP000242699">
    <property type="component" value="Unassembled WGS sequence"/>
</dbReference>
<feature type="signal peptide" evidence="2">
    <location>
        <begin position="1"/>
        <end position="24"/>
    </location>
</feature>
<dbReference type="AlphaFoldDB" id="A0A2T2WXM4"/>
<evidence type="ECO:0000256" key="2">
    <source>
        <dbReference type="SAM" id="SignalP"/>
    </source>
</evidence>
<dbReference type="Gene3D" id="2.60.40.10">
    <property type="entry name" value="Immunoglobulins"/>
    <property type="match status" value="1"/>
</dbReference>
<protein>
    <submittedName>
        <fullName evidence="3">Uncharacterized protein</fullName>
    </submittedName>
</protein>
<evidence type="ECO:0000313" key="3">
    <source>
        <dbReference type="EMBL" id="PSR26981.1"/>
    </source>
</evidence>
<evidence type="ECO:0000313" key="4">
    <source>
        <dbReference type="Proteomes" id="UP000242699"/>
    </source>
</evidence>
<comment type="caution">
    <text evidence="3">The sequence shown here is derived from an EMBL/GenBank/DDBJ whole genome shotgun (WGS) entry which is preliminary data.</text>
</comment>
<dbReference type="InterPro" id="IPR013783">
    <property type="entry name" value="Ig-like_fold"/>
</dbReference>
<feature type="region of interest" description="Disordered" evidence="1">
    <location>
        <begin position="226"/>
        <end position="253"/>
    </location>
</feature>
<feature type="chain" id="PRO_5015518993" evidence="2">
    <location>
        <begin position="25"/>
        <end position="299"/>
    </location>
</feature>
<sequence length="299" mass="30676">MNKTLILLAAGLSVAIAGCGTTQAAKSMSSPASKTRHSSSMSASQSHTTRATVEEISSNKTAQVIEAGQSATFVLKATTSGQRPAAGQPVTFYIGPMVPLGHGVTNWYKSGTPQAAGFIKSYSKVTNSQGQAMITLSPQPTKHMEMVAVKIGNFNTFNSSAMTGAGLLDAWWTTPSTSPMAPVGDYVQVSPFAQAAKAGQKQVLTITAMSPNGPISGASVDVIPKGSLSSSSSSMSSSSGMNGSMSSQGGKILKTNSSGRVTYTVTASAQSMASLPVRIVVSNHMERVAGGMNADIMTH</sequence>
<dbReference type="PROSITE" id="PS51257">
    <property type="entry name" value="PROKAR_LIPOPROTEIN"/>
    <property type="match status" value="1"/>
</dbReference>